<protein>
    <submittedName>
        <fullName evidence="1">DUF924 family protein</fullName>
    </submittedName>
</protein>
<sequence length="183" mass="20870">MAAAVQPWARELLHVWFERLGPADWFGGGERVDALLRRRFEDTLHAMGDRPPDEFLTDRKTARAAILLFDQVPRNLYRDSAQAFAWDGLALALTHGVLDRDWLTGLSRPQKQFVLMPLMHSEAIADQDLSLRLFARHAPGSLGFARSHHRMIARFGRFPHRNDTLGRKSSEAEKRAVANGFSW</sequence>
<gene>
    <name evidence="1" type="ORF">GRI47_13325</name>
</gene>
<dbReference type="EMBL" id="WTYD01000002">
    <property type="protein sequence ID" value="MXO54982.1"/>
    <property type="molecule type" value="Genomic_DNA"/>
</dbReference>
<proteinExistence type="predicted"/>
<dbReference type="Pfam" id="PF06041">
    <property type="entry name" value="DUF924"/>
    <property type="match status" value="1"/>
</dbReference>
<dbReference type="InterPro" id="IPR011990">
    <property type="entry name" value="TPR-like_helical_dom_sf"/>
</dbReference>
<evidence type="ECO:0000313" key="1">
    <source>
        <dbReference type="EMBL" id="MXO54982.1"/>
    </source>
</evidence>
<dbReference type="RefSeq" id="WP_160661825.1">
    <property type="nucleotide sequence ID" value="NZ_BAABDV010000001.1"/>
</dbReference>
<keyword evidence="2" id="KW-1185">Reference proteome</keyword>
<name>A0A844YDF8_9SPHN</name>
<dbReference type="AlphaFoldDB" id="A0A844YDF8"/>
<reference evidence="1 2" key="1">
    <citation type="submission" date="2019-12" db="EMBL/GenBank/DDBJ databases">
        <title>Genomic-based taxomic classification of the family Erythrobacteraceae.</title>
        <authorList>
            <person name="Xu L."/>
        </authorList>
    </citation>
    <scope>NUCLEOTIDE SEQUENCE [LARGE SCALE GENOMIC DNA]</scope>
    <source>
        <strain evidence="1 2">JCM 17468</strain>
    </source>
</reference>
<dbReference type="Gene3D" id="1.20.58.320">
    <property type="entry name" value="TPR-like"/>
    <property type="match status" value="1"/>
</dbReference>
<accession>A0A844YDF8</accession>
<dbReference type="Proteomes" id="UP000430272">
    <property type="component" value="Unassembled WGS sequence"/>
</dbReference>
<evidence type="ECO:0000313" key="2">
    <source>
        <dbReference type="Proteomes" id="UP000430272"/>
    </source>
</evidence>
<comment type="caution">
    <text evidence="1">The sequence shown here is derived from an EMBL/GenBank/DDBJ whole genome shotgun (WGS) entry which is preliminary data.</text>
</comment>
<dbReference type="InterPro" id="IPR010323">
    <property type="entry name" value="DUF924"/>
</dbReference>
<dbReference type="OrthoDB" id="7593450at2"/>
<organism evidence="1 2">
    <name type="scientific">Qipengyuania pelagi</name>
    <dbReference type="NCBI Taxonomy" id="994320"/>
    <lineage>
        <taxon>Bacteria</taxon>
        <taxon>Pseudomonadati</taxon>
        <taxon>Pseudomonadota</taxon>
        <taxon>Alphaproteobacteria</taxon>
        <taxon>Sphingomonadales</taxon>
        <taxon>Erythrobacteraceae</taxon>
        <taxon>Qipengyuania</taxon>
    </lineage>
</organism>
<dbReference type="SUPFAM" id="SSF48452">
    <property type="entry name" value="TPR-like"/>
    <property type="match status" value="1"/>
</dbReference>
<dbReference type="Gene3D" id="1.25.40.10">
    <property type="entry name" value="Tetratricopeptide repeat domain"/>
    <property type="match status" value="1"/>
</dbReference>